<protein>
    <submittedName>
        <fullName evidence="1">Phospholipase d</fullName>
    </submittedName>
</protein>
<evidence type="ECO:0000313" key="1">
    <source>
        <dbReference type="EMBL" id="KAI4466089.1"/>
    </source>
</evidence>
<accession>A0ACB9TH31</accession>
<comment type="caution">
    <text evidence="1">The sequence shown here is derived from an EMBL/GenBank/DDBJ whole genome shotgun (WGS) entry which is preliminary data.</text>
</comment>
<name>A0ACB9TH31_HOLOL</name>
<gene>
    <name evidence="1" type="ORF">MML48_3g00020584</name>
</gene>
<keyword evidence="2" id="KW-1185">Reference proteome</keyword>
<sequence length="1114" mass="127047">MLVSYEQMGSRIKQLQEYLENLLAINIYRYHSATVHFLEVSHLSFIYELGIKGKEGMISKRSGSTQPGQSGCNCFGLCQNTCCIRMDTTTNNGDVSEPQTPGGLSDTDFDDNLGVPDSLTVLDIQGSQIVLNTEEDDGPTPRRIPFNALYQKPVKFKSFHRDIFISGVPIEVTIVDYETSHATHLINPNLYTISLRHGDFTWEIKKRYKHIQDLHHQLVMFRTSLNIPFPTKEHKRKRESFRNNAPISGKKKGLLPRFPKKPEMLVSYEQMGSRIKQLQEYLENLLAINIYRYHSATVHFLEVSHLSFIYELGIKGKEGMISKRSGSTQPGQSGCNCFGLCQNTCCIRWRHVCREVFCSSWRERWFFLKDTCFGYIDPSNGLTKCVVLYDQGFEVSSGIYSTGLQKAFQVVTFSRQLVIKCSTRSHRNEFLQCLKLHAAELARDFTQPNRYRSFAPIRSNITGTWFVDGGSYMSSVADAINAAKEEIFIADWWLSPEIYLKRPALDGDYWRLDKLLRRKAEEGVRIFILLYKEFEMALGLNSFYSKQALSTAHENIKVLRHPDHAKVGVFLWAHHEKIVCVDQTYAFVGGVDLCYGRWDDFEHRLTDLGSATPTLDVSTLKKKTSTAPAGDNFYPIPTPYYQKCGIQITEPEPEPEESDDDSEPELPQLQPGDQLLMPNFSQHLQPNTPAAERKYGISSITTKVKLKGKEILNLMYSQNEDSLDEPDHSAVNLAANNEDEDTTQDLCGSAKYWVGKDYVNFIVKDFTELESPLVDFIDRNTTPRMPWHDIAVCVQGNSARDIARHFIQRWNATKLEKARLNNSYPYLLPKSYNMDPVPDILQLEQYKVTCQETLYKRILRAHKEGATFRVFVILPLLPGFEGEVGGPTGKSALLNRLKDAGIEDPTKYISFYGLRNHSKLNGEPITELVYVHSKLMIIDDKTVICGSANINDRSLIGKRDSEIAVLIEDEEFEDGVMNGNAFPCGRFAGSLRKFLFKEHIGLIGKEHEKINIDITDPVSDHFYNDIWYSTASLNTEFYDKVFHCIPCDQVETFDQLKEYIAQKPLYLTEISRSEKMLESIEGHLVLFPLKFLCQENLTPAASSVEGIMPTSLWT</sequence>
<evidence type="ECO:0000313" key="2">
    <source>
        <dbReference type="Proteomes" id="UP001056778"/>
    </source>
</evidence>
<proteinExistence type="predicted"/>
<dbReference type="Proteomes" id="UP001056778">
    <property type="component" value="Chromosome 3"/>
</dbReference>
<dbReference type="EMBL" id="CM043017">
    <property type="protein sequence ID" value="KAI4466089.1"/>
    <property type="molecule type" value="Genomic_DNA"/>
</dbReference>
<organism evidence="1 2">
    <name type="scientific">Holotrichia oblita</name>
    <name type="common">Chafer beetle</name>
    <dbReference type="NCBI Taxonomy" id="644536"/>
    <lineage>
        <taxon>Eukaryota</taxon>
        <taxon>Metazoa</taxon>
        <taxon>Ecdysozoa</taxon>
        <taxon>Arthropoda</taxon>
        <taxon>Hexapoda</taxon>
        <taxon>Insecta</taxon>
        <taxon>Pterygota</taxon>
        <taxon>Neoptera</taxon>
        <taxon>Endopterygota</taxon>
        <taxon>Coleoptera</taxon>
        <taxon>Polyphaga</taxon>
        <taxon>Scarabaeiformia</taxon>
        <taxon>Scarabaeidae</taxon>
        <taxon>Melolonthinae</taxon>
        <taxon>Holotrichia</taxon>
    </lineage>
</organism>
<reference evidence="1" key="1">
    <citation type="submission" date="2022-04" db="EMBL/GenBank/DDBJ databases">
        <title>Chromosome-scale genome assembly of Holotrichia oblita Faldermann.</title>
        <authorList>
            <person name="Rongchong L."/>
        </authorList>
    </citation>
    <scope>NUCLEOTIDE SEQUENCE</scope>
    <source>
        <strain evidence="1">81SQS9</strain>
    </source>
</reference>